<proteinExistence type="predicted"/>
<reference evidence="3" key="1">
    <citation type="submission" date="2016-01" db="EMBL/GenBank/DDBJ databases">
        <title>Draft genome of Chromobacterium sp. F49.</title>
        <authorList>
            <person name="Hong K.W."/>
        </authorList>
    </citation>
    <scope>NUCLEOTIDE SEQUENCE [LARGE SCALE GENOMIC DNA]</scope>
    <source>
        <strain evidence="3">CN3</strain>
    </source>
</reference>
<evidence type="ECO:0000313" key="3">
    <source>
        <dbReference type="Proteomes" id="UP000076609"/>
    </source>
</evidence>
<gene>
    <name evidence="2" type="ORF">AVT10_03555</name>
</gene>
<organism evidence="2 3">
    <name type="scientific">Sphingomonas hankookensis</name>
    <dbReference type="NCBI Taxonomy" id="563996"/>
    <lineage>
        <taxon>Bacteria</taxon>
        <taxon>Pseudomonadati</taxon>
        <taxon>Pseudomonadota</taxon>
        <taxon>Alphaproteobacteria</taxon>
        <taxon>Sphingomonadales</taxon>
        <taxon>Sphingomonadaceae</taxon>
        <taxon>Sphingomonas</taxon>
    </lineage>
</organism>
<protein>
    <submittedName>
        <fullName evidence="2">Uncharacterized protein</fullName>
    </submittedName>
</protein>
<comment type="caution">
    <text evidence="2">The sequence shown here is derived from an EMBL/GenBank/DDBJ whole genome shotgun (WGS) entry which is preliminary data.</text>
</comment>
<evidence type="ECO:0000256" key="1">
    <source>
        <dbReference type="SAM" id="SignalP"/>
    </source>
</evidence>
<name>A0ABR5YAY5_9SPHN</name>
<feature type="signal peptide" evidence="1">
    <location>
        <begin position="1"/>
        <end position="23"/>
    </location>
</feature>
<keyword evidence="1" id="KW-0732">Signal</keyword>
<dbReference type="EMBL" id="LQQO01000023">
    <property type="protein sequence ID" value="KZE13260.1"/>
    <property type="molecule type" value="Genomic_DNA"/>
</dbReference>
<keyword evidence="3" id="KW-1185">Reference proteome</keyword>
<accession>A0ABR5YAY5</accession>
<evidence type="ECO:0000313" key="2">
    <source>
        <dbReference type="EMBL" id="KZE13260.1"/>
    </source>
</evidence>
<dbReference type="Proteomes" id="UP000076609">
    <property type="component" value="Unassembled WGS sequence"/>
</dbReference>
<sequence>MAGSVRILALLLLPLIAAAPAPATGVRCRIAVEGGPVMGGWAGGCRAGLADGLGAGRVRAELRTGVFAGRARAGQADYGIVVMDKDGWMMVATTPEPERPHLDQAADTFEHAFQNSLAGATAAAEAHRRAGNAASARYYRQLRVRLINGQPE</sequence>
<feature type="chain" id="PRO_5045950083" evidence="1">
    <location>
        <begin position="24"/>
        <end position="152"/>
    </location>
</feature>